<keyword evidence="11" id="KW-1185">Reference proteome</keyword>
<comment type="similarity">
    <text evidence="2 10">Belongs to the SPCS3 family.</text>
</comment>
<evidence type="ECO:0000256" key="10">
    <source>
        <dbReference type="PIRNR" id="PIRNR016089"/>
    </source>
</evidence>
<reference evidence="12" key="1">
    <citation type="submission" date="2025-08" db="UniProtKB">
        <authorList>
            <consortium name="RefSeq"/>
        </authorList>
    </citation>
    <scope>IDENTIFICATION</scope>
    <source>
        <tissue evidence="12">Sperm</tissue>
    </source>
</reference>
<evidence type="ECO:0000256" key="8">
    <source>
        <dbReference type="ARBA" id="ARBA00029556"/>
    </source>
</evidence>
<sequence length="183" mass="20405">MNTLLSRLNALFAFTLTVMASVTLLCFASTAYRQQQPLPEPLGIAITSVLVKNVEDFTGPRDKSDLGFVTFDLKAELQPLFNWNVKQLFLYVTAEYTTAANAVNQVVLWDRIMLRGENASLHYHSLRSKYFFFDDGNGLRGNPKVSLSLSWNVIPNAGVLPLLSGIGASSVRFPDSYETTKNY</sequence>
<dbReference type="CTD" id="60559"/>
<evidence type="ECO:0000256" key="5">
    <source>
        <dbReference type="ARBA" id="ARBA00022968"/>
    </source>
</evidence>
<comment type="function">
    <text evidence="9">Essential component of the signal peptidase complex (SPC) which catalyzes the cleavage of N-terminal signal sequences from nascent proteins as they are translocated into the lumen of the endoplasmic reticulum. Essential for the SPC catalytic activity, possibly by stabilizing and positioning the active center of the complex close to the lumenal surface.</text>
</comment>
<dbReference type="PIRSF" id="PIRSF016089">
    <property type="entry name" value="SPC22"/>
    <property type="match status" value="1"/>
</dbReference>
<evidence type="ECO:0000256" key="4">
    <source>
        <dbReference type="ARBA" id="ARBA00022824"/>
    </source>
</evidence>
<evidence type="ECO:0000256" key="7">
    <source>
        <dbReference type="ARBA" id="ARBA00023136"/>
    </source>
</evidence>
<keyword evidence="5" id="KW-0735">Signal-anchor</keyword>
<dbReference type="Proteomes" id="UP001318040">
    <property type="component" value="Chromosome 76"/>
</dbReference>
<proteinExistence type="inferred from homology"/>
<dbReference type="AlphaFoldDB" id="A0AAJ7UI20"/>
<evidence type="ECO:0000313" key="12">
    <source>
        <dbReference type="RefSeq" id="XP_032835606.1"/>
    </source>
</evidence>
<comment type="subcellular location">
    <subcellularLocation>
        <location evidence="1">Endoplasmic reticulum membrane</location>
        <topology evidence="1">Single-pass type II membrane protein</topology>
    </subcellularLocation>
</comment>
<dbReference type="RefSeq" id="XP_032835606.1">
    <property type="nucleotide sequence ID" value="XM_032979715.1"/>
</dbReference>
<organism evidence="11 12">
    <name type="scientific">Petromyzon marinus</name>
    <name type="common">Sea lamprey</name>
    <dbReference type="NCBI Taxonomy" id="7757"/>
    <lineage>
        <taxon>Eukaryota</taxon>
        <taxon>Metazoa</taxon>
        <taxon>Chordata</taxon>
        <taxon>Craniata</taxon>
        <taxon>Vertebrata</taxon>
        <taxon>Cyclostomata</taxon>
        <taxon>Hyperoartia</taxon>
        <taxon>Petromyzontiformes</taxon>
        <taxon>Petromyzontidae</taxon>
        <taxon>Petromyzon</taxon>
    </lineage>
</organism>
<name>A0AAJ7UI20_PETMA</name>
<keyword evidence="3" id="KW-0812">Transmembrane</keyword>
<dbReference type="GO" id="GO:0045047">
    <property type="term" value="P:protein targeting to ER"/>
    <property type="evidence" value="ECO:0007669"/>
    <property type="project" value="TreeGrafter"/>
</dbReference>
<keyword evidence="6" id="KW-1133">Transmembrane helix</keyword>
<evidence type="ECO:0000256" key="1">
    <source>
        <dbReference type="ARBA" id="ARBA00004648"/>
    </source>
</evidence>
<protein>
    <recommendedName>
        <fullName evidence="8 10">Signal peptidase complex subunit 3</fullName>
    </recommendedName>
</protein>
<evidence type="ECO:0000256" key="2">
    <source>
        <dbReference type="ARBA" id="ARBA00009289"/>
    </source>
</evidence>
<accession>A0AAJ7UI20</accession>
<dbReference type="KEGG" id="pmrn:116957510"/>
<dbReference type="PANTHER" id="PTHR12804:SF0">
    <property type="entry name" value="SIGNAL PEPTIDASE COMPLEX SUBUNIT 3"/>
    <property type="match status" value="1"/>
</dbReference>
<evidence type="ECO:0000256" key="9">
    <source>
        <dbReference type="ARBA" id="ARBA00046080"/>
    </source>
</evidence>
<dbReference type="GO" id="GO:0005787">
    <property type="term" value="C:signal peptidase complex"/>
    <property type="evidence" value="ECO:0007669"/>
    <property type="project" value="UniProtKB-UniRule"/>
</dbReference>
<dbReference type="InterPro" id="IPR007653">
    <property type="entry name" value="SPC3"/>
</dbReference>
<dbReference type="Pfam" id="PF04573">
    <property type="entry name" value="SPC22"/>
    <property type="match status" value="1"/>
</dbReference>
<dbReference type="GO" id="GO:0006465">
    <property type="term" value="P:signal peptide processing"/>
    <property type="evidence" value="ECO:0007669"/>
    <property type="project" value="UniProtKB-UniRule"/>
</dbReference>
<keyword evidence="7 10" id="KW-0472">Membrane</keyword>
<evidence type="ECO:0000256" key="3">
    <source>
        <dbReference type="ARBA" id="ARBA00022692"/>
    </source>
</evidence>
<keyword evidence="4 10" id="KW-0256">Endoplasmic reticulum</keyword>
<dbReference type="GeneID" id="116957510"/>
<evidence type="ECO:0000256" key="6">
    <source>
        <dbReference type="ARBA" id="ARBA00022989"/>
    </source>
</evidence>
<gene>
    <name evidence="12" type="primary">SPCS3</name>
</gene>
<evidence type="ECO:0000313" key="11">
    <source>
        <dbReference type="Proteomes" id="UP001318040"/>
    </source>
</evidence>
<dbReference type="PANTHER" id="PTHR12804">
    <property type="entry name" value="MICROSOMAL SIGNAL PEPTIDASE 23 KD SUBUNIT SPC22/23"/>
    <property type="match status" value="1"/>
</dbReference>